<dbReference type="RefSeq" id="WP_278468476.1">
    <property type="nucleotide sequence ID" value="NZ_JAGZMU010000008.1"/>
</dbReference>
<evidence type="ECO:0000256" key="6">
    <source>
        <dbReference type="ARBA" id="ARBA00022741"/>
    </source>
</evidence>
<dbReference type="GO" id="GO:0034335">
    <property type="term" value="F:DNA negative supercoiling activity"/>
    <property type="evidence" value="ECO:0007669"/>
    <property type="project" value="UniProtKB-ARBA"/>
</dbReference>
<dbReference type="GO" id="GO:0003677">
    <property type="term" value="F:DNA binding"/>
    <property type="evidence" value="ECO:0007669"/>
    <property type="project" value="UniProtKB-KW"/>
</dbReference>
<feature type="domain" description="Toprim" evidence="12">
    <location>
        <begin position="422"/>
        <end position="544"/>
    </location>
</feature>
<dbReference type="GO" id="GO:0006265">
    <property type="term" value="P:DNA topological change"/>
    <property type="evidence" value="ECO:0007669"/>
    <property type="project" value="InterPro"/>
</dbReference>
<comment type="cofactor">
    <cofactor evidence="2">
        <name>Mg(2+)</name>
        <dbReference type="ChEBI" id="CHEBI:18420"/>
    </cofactor>
</comment>
<dbReference type="Pfam" id="PF01751">
    <property type="entry name" value="Toprim"/>
    <property type="match status" value="1"/>
</dbReference>
<keyword evidence="11" id="KW-0413">Isomerase</keyword>
<keyword evidence="6" id="KW-0547">Nucleotide-binding</keyword>
<comment type="catalytic activity">
    <reaction evidence="1">
        <text>ATP-dependent breakage, passage and rejoining of double-stranded DNA.</text>
        <dbReference type="EC" id="5.6.2.2"/>
    </reaction>
</comment>
<evidence type="ECO:0000256" key="3">
    <source>
        <dbReference type="ARBA" id="ARBA00010708"/>
    </source>
</evidence>
<dbReference type="InterPro" id="IPR002288">
    <property type="entry name" value="DNA_gyrase_B_C"/>
</dbReference>
<reference evidence="13" key="1">
    <citation type="submission" date="2021-02" db="EMBL/GenBank/DDBJ databases">
        <title>Infant gut strain persistence is associated with maternal origin, phylogeny, and functional potential including surface adhesion and iron acquisition.</title>
        <authorList>
            <person name="Lou Y.C."/>
        </authorList>
    </citation>
    <scope>NUCLEOTIDE SEQUENCE</scope>
    <source>
        <strain evidence="13">L3_108_031G1_dasL3_108_031G1_concoct_20</strain>
    </source>
</reference>
<dbReference type="InterPro" id="IPR001241">
    <property type="entry name" value="Topo_IIA"/>
</dbReference>
<comment type="similarity">
    <text evidence="3">Belongs to the type II topoisomerase GyrB family.</text>
</comment>
<dbReference type="InterPro" id="IPR003594">
    <property type="entry name" value="HATPase_dom"/>
</dbReference>
<dbReference type="Gene3D" id="3.30.230.10">
    <property type="match status" value="1"/>
</dbReference>
<evidence type="ECO:0000256" key="10">
    <source>
        <dbReference type="ARBA" id="ARBA00023125"/>
    </source>
</evidence>
<sequence length="645" mass="73608">MSFDKSKILDNRDKARALTEREKARDVSVWFQSKANFIHPLKELIANGTDEINNNFDNGTITVKLHEDLKTITINDSGRGIPLEAKTDDGVPYYKLFLLVLFAGTNYDNEENGKVTTGQHGLGLTVTNYCSTYFKIESYRKEIKSSMEFINGGDIKQDFTIEKNIENKTGTIITFKLDEEIFGDYKYNPEEIKNILNKLSGCNNKIKMIFLHGGESIKYHYDSIEEYFDTITSSNTSKKIIGKEKEFIVDGKFHRYNLVMCSSSEPTQESFLNITYLSKGGTINDGIIKGVKTYINKYCKTNKLLNNKTGSITDQDIEDSISFVCNVMSVKAEFANQTKLSTENPLYETLSAQYVKELLELYEIEQPKEFNKLVKHILEVQKFNNKSNNNKKALKKKLSEKIDGVNNRVEDLIDCEIHGEDAELYIAEGKSALGSVVLARDSKFQAAIPIRGKILNCLKANYDTIFKNTIILDLVKVIGTGIETDKKNKDLDTFNIKNLRYGKIIFTADQDADGEAIVCLLLTMVNRLMPTLIKEGKVYIAQTPLYEVKLKDDSVIYWYSEDEKNREIGKYNNIVLINRAKGLGELEPEIMAESAMNPETRNLIQVTIDDVQKMQEAFEVWMDTNPSQRKEYIEDNLDRYINDID</sequence>
<dbReference type="PRINTS" id="PR00418">
    <property type="entry name" value="TPI2FAMILY"/>
</dbReference>
<dbReference type="EC" id="5.6.2.2" evidence="4"/>
<dbReference type="InterPro" id="IPR014721">
    <property type="entry name" value="Ribsml_uS5_D2-typ_fold_subgr"/>
</dbReference>
<keyword evidence="9" id="KW-0799">Topoisomerase</keyword>
<dbReference type="Proteomes" id="UP000778864">
    <property type="component" value="Unassembled WGS sequence"/>
</dbReference>
<evidence type="ECO:0000256" key="1">
    <source>
        <dbReference type="ARBA" id="ARBA00000185"/>
    </source>
</evidence>
<dbReference type="PRINTS" id="PR01159">
    <property type="entry name" value="DNAGYRASEB"/>
</dbReference>
<evidence type="ECO:0000256" key="8">
    <source>
        <dbReference type="ARBA" id="ARBA00022842"/>
    </source>
</evidence>
<dbReference type="Pfam" id="PF00986">
    <property type="entry name" value="DNA_gyraseB_C"/>
    <property type="match status" value="1"/>
</dbReference>
<dbReference type="GO" id="GO:0046872">
    <property type="term" value="F:metal ion binding"/>
    <property type="evidence" value="ECO:0007669"/>
    <property type="project" value="UniProtKB-KW"/>
</dbReference>
<name>A0A942WRB3_VEIPA</name>
<keyword evidence="10" id="KW-0238">DNA-binding</keyword>
<dbReference type="Gene3D" id="3.40.50.670">
    <property type="match status" value="1"/>
</dbReference>
<dbReference type="SUPFAM" id="SSF54211">
    <property type="entry name" value="Ribosomal protein S5 domain 2-like"/>
    <property type="match status" value="1"/>
</dbReference>
<evidence type="ECO:0000259" key="12">
    <source>
        <dbReference type="PROSITE" id="PS50880"/>
    </source>
</evidence>
<evidence type="ECO:0000256" key="4">
    <source>
        <dbReference type="ARBA" id="ARBA00012895"/>
    </source>
</evidence>
<dbReference type="SUPFAM" id="SSF55874">
    <property type="entry name" value="ATPase domain of HSP90 chaperone/DNA topoisomerase II/histidine kinase"/>
    <property type="match status" value="1"/>
</dbReference>
<dbReference type="SMART" id="SM00433">
    <property type="entry name" value="TOP2c"/>
    <property type="match status" value="1"/>
</dbReference>
<dbReference type="InterPro" id="IPR013760">
    <property type="entry name" value="Topo_IIA-like_dom_sf"/>
</dbReference>
<keyword evidence="8" id="KW-0460">Magnesium</keyword>
<evidence type="ECO:0000256" key="7">
    <source>
        <dbReference type="ARBA" id="ARBA00022840"/>
    </source>
</evidence>
<evidence type="ECO:0000256" key="11">
    <source>
        <dbReference type="ARBA" id="ARBA00023235"/>
    </source>
</evidence>
<proteinExistence type="inferred from homology"/>
<dbReference type="Pfam" id="PF02518">
    <property type="entry name" value="HATPase_c"/>
    <property type="match status" value="1"/>
</dbReference>
<dbReference type="PANTHER" id="PTHR45866:SF1">
    <property type="entry name" value="DNA GYRASE SUBUNIT B, MITOCHONDRIAL"/>
    <property type="match status" value="1"/>
</dbReference>
<comment type="caution">
    <text evidence="13">The sequence shown here is derived from an EMBL/GenBank/DDBJ whole genome shotgun (WGS) entry which is preliminary data.</text>
</comment>
<evidence type="ECO:0000313" key="13">
    <source>
        <dbReference type="EMBL" id="MBS4894028.1"/>
    </source>
</evidence>
<dbReference type="Gene3D" id="3.30.565.10">
    <property type="entry name" value="Histidine kinase-like ATPase, C-terminal domain"/>
    <property type="match status" value="1"/>
</dbReference>
<dbReference type="Pfam" id="PF00204">
    <property type="entry name" value="DNA_gyraseB"/>
    <property type="match status" value="1"/>
</dbReference>
<protein>
    <recommendedName>
        <fullName evidence="4">DNA topoisomerase (ATP-hydrolyzing)</fullName>
        <ecNumber evidence="4">5.6.2.2</ecNumber>
    </recommendedName>
</protein>
<dbReference type="PROSITE" id="PS50880">
    <property type="entry name" value="TOPRIM"/>
    <property type="match status" value="1"/>
</dbReference>
<dbReference type="SUPFAM" id="SSF56719">
    <property type="entry name" value="Type II DNA topoisomerase"/>
    <property type="match status" value="1"/>
</dbReference>
<evidence type="ECO:0000256" key="5">
    <source>
        <dbReference type="ARBA" id="ARBA00022723"/>
    </source>
</evidence>
<evidence type="ECO:0000313" key="14">
    <source>
        <dbReference type="Proteomes" id="UP000778864"/>
    </source>
</evidence>
<accession>A0A942WRB3</accession>
<dbReference type="InterPro" id="IPR013506">
    <property type="entry name" value="Topo_IIA_bsu_dom2"/>
</dbReference>
<evidence type="ECO:0000256" key="9">
    <source>
        <dbReference type="ARBA" id="ARBA00023029"/>
    </source>
</evidence>
<dbReference type="GO" id="GO:0005524">
    <property type="term" value="F:ATP binding"/>
    <property type="evidence" value="ECO:0007669"/>
    <property type="project" value="UniProtKB-KW"/>
</dbReference>
<dbReference type="InterPro" id="IPR020568">
    <property type="entry name" value="Ribosomal_Su5_D2-typ_SF"/>
</dbReference>
<dbReference type="InterPro" id="IPR013759">
    <property type="entry name" value="Topo_IIA_B_C"/>
</dbReference>
<gene>
    <name evidence="13" type="ORF">KHZ90_09695</name>
</gene>
<dbReference type="InterPro" id="IPR006171">
    <property type="entry name" value="TOPRIM_dom"/>
</dbReference>
<dbReference type="InterPro" id="IPR000565">
    <property type="entry name" value="Topo_IIA_B"/>
</dbReference>
<evidence type="ECO:0000256" key="2">
    <source>
        <dbReference type="ARBA" id="ARBA00001946"/>
    </source>
</evidence>
<keyword evidence="7" id="KW-0067">ATP-binding</keyword>
<dbReference type="PANTHER" id="PTHR45866">
    <property type="entry name" value="DNA GYRASE/TOPOISOMERASE SUBUNIT B"/>
    <property type="match status" value="1"/>
</dbReference>
<dbReference type="InterPro" id="IPR036890">
    <property type="entry name" value="HATPase_C_sf"/>
</dbReference>
<keyword evidence="5" id="KW-0479">Metal-binding</keyword>
<dbReference type="EMBL" id="JAGZMU010000008">
    <property type="protein sequence ID" value="MBS4894028.1"/>
    <property type="molecule type" value="Genomic_DNA"/>
</dbReference>
<organism evidence="13 14">
    <name type="scientific">Veillonella parvula</name>
    <name type="common">Staphylococcus parvulus</name>
    <dbReference type="NCBI Taxonomy" id="29466"/>
    <lineage>
        <taxon>Bacteria</taxon>
        <taxon>Bacillati</taxon>
        <taxon>Bacillota</taxon>
        <taxon>Negativicutes</taxon>
        <taxon>Veillonellales</taxon>
        <taxon>Veillonellaceae</taxon>
        <taxon>Veillonella</taxon>
    </lineage>
</organism>
<dbReference type="AlphaFoldDB" id="A0A942WRB3"/>